<sequence>MKSTVLFSALFLTIFWSCKKETVYKSTSIQDTIITPDTLIKDDTLVVRDTLKAGSDTVRYRKDSIVKVKKIK</sequence>
<dbReference type="AlphaFoldDB" id="A0A0B4CN53"/>
<dbReference type="EMBL" id="JWTA01000008">
    <property type="protein sequence ID" value="KIC62694.1"/>
    <property type="molecule type" value="Genomic_DNA"/>
</dbReference>
<proteinExistence type="predicted"/>
<dbReference type="STRING" id="363331.RM51_10880"/>
<accession>A0A0B4CN53</accession>
<comment type="caution">
    <text evidence="1">The sequence shown here is derived from an EMBL/GenBank/DDBJ whole genome shotgun (WGS) entry which is preliminary data.</text>
</comment>
<reference evidence="1 2" key="1">
    <citation type="submission" date="2014-12" db="EMBL/GenBank/DDBJ databases">
        <title>Genome sequencing of Chryseobacterium taiwanense TPW19.</title>
        <authorList>
            <person name="Tan P.W."/>
            <person name="Chan K.-G."/>
        </authorList>
    </citation>
    <scope>NUCLEOTIDE SEQUENCE [LARGE SCALE GENOMIC DNA]</scope>
    <source>
        <strain evidence="1 2">TPW19</strain>
    </source>
</reference>
<organism evidence="1 2">
    <name type="scientific">Chryseobacterium taiwanense</name>
    <dbReference type="NCBI Taxonomy" id="363331"/>
    <lineage>
        <taxon>Bacteria</taxon>
        <taxon>Pseudomonadati</taxon>
        <taxon>Bacteroidota</taxon>
        <taxon>Flavobacteriia</taxon>
        <taxon>Flavobacteriales</taxon>
        <taxon>Weeksellaceae</taxon>
        <taxon>Chryseobacterium group</taxon>
        <taxon>Chryseobacterium</taxon>
    </lineage>
</organism>
<evidence type="ECO:0000313" key="1">
    <source>
        <dbReference type="EMBL" id="KIC62694.1"/>
    </source>
</evidence>
<name>A0A0B4CN53_9FLAO</name>
<dbReference type="Proteomes" id="UP000031167">
    <property type="component" value="Unassembled WGS sequence"/>
</dbReference>
<gene>
    <name evidence="1" type="ORF">RM51_10880</name>
</gene>
<evidence type="ECO:0000313" key="2">
    <source>
        <dbReference type="Proteomes" id="UP000031167"/>
    </source>
</evidence>
<keyword evidence="2" id="KW-1185">Reference proteome</keyword>
<protein>
    <submittedName>
        <fullName evidence="1">Uncharacterized protein</fullName>
    </submittedName>
</protein>